<proteinExistence type="predicted"/>
<accession>A0A8J4H4B7</accession>
<dbReference type="Pfam" id="PF05721">
    <property type="entry name" value="PhyH"/>
    <property type="match status" value="1"/>
</dbReference>
<dbReference type="AlphaFoldDB" id="A0A8J4H4B7"/>
<dbReference type="PANTHER" id="PTHR20883:SF48">
    <property type="entry name" value="ECTOINE DIOXYGENASE"/>
    <property type="match status" value="1"/>
</dbReference>
<evidence type="ECO:0000313" key="2">
    <source>
        <dbReference type="EMBL" id="GIQ69341.1"/>
    </source>
</evidence>
<dbReference type="SUPFAM" id="SSF51197">
    <property type="entry name" value="Clavaminate synthase-like"/>
    <property type="match status" value="1"/>
</dbReference>
<dbReference type="Gene3D" id="2.60.120.620">
    <property type="entry name" value="q2cbj1_9rhob like domain"/>
    <property type="match status" value="1"/>
</dbReference>
<comment type="caution">
    <text evidence="2">The sequence shown here is derived from an EMBL/GenBank/DDBJ whole genome shotgun (WGS) entry which is preliminary data.</text>
</comment>
<gene>
    <name evidence="2" type="ORF">XYCOK13_21650</name>
</gene>
<feature type="region of interest" description="Disordered" evidence="1">
    <location>
        <begin position="254"/>
        <end position="279"/>
    </location>
</feature>
<dbReference type="InterPro" id="IPR008775">
    <property type="entry name" value="Phytyl_CoA_dOase-like"/>
</dbReference>
<reference evidence="2" key="1">
    <citation type="submission" date="2021-04" db="EMBL/GenBank/DDBJ databases">
        <title>Draft genome sequence of Xylanibacillus composti strain K13.</title>
        <authorList>
            <person name="Uke A."/>
            <person name="Chhe C."/>
            <person name="Baramee S."/>
            <person name="Kosugi A."/>
        </authorList>
    </citation>
    <scope>NUCLEOTIDE SEQUENCE</scope>
    <source>
        <strain evidence="2">K13</strain>
    </source>
</reference>
<keyword evidence="3" id="KW-1185">Reference proteome</keyword>
<protein>
    <submittedName>
        <fullName evidence="2">Protein involved in biosynthesis of mitomycin antibiotics/polyketide fumonisin</fullName>
    </submittedName>
</protein>
<evidence type="ECO:0000313" key="3">
    <source>
        <dbReference type="Proteomes" id="UP000677918"/>
    </source>
</evidence>
<dbReference type="GO" id="GO:0016706">
    <property type="term" value="F:2-oxoglutarate-dependent dioxygenase activity"/>
    <property type="evidence" value="ECO:0007669"/>
    <property type="project" value="UniProtKB-ARBA"/>
</dbReference>
<dbReference type="GO" id="GO:0005506">
    <property type="term" value="F:iron ion binding"/>
    <property type="evidence" value="ECO:0007669"/>
    <property type="project" value="UniProtKB-ARBA"/>
</dbReference>
<dbReference type="Proteomes" id="UP000677918">
    <property type="component" value="Unassembled WGS sequence"/>
</dbReference>
<organism evidence="2 3">
    <name type="scientific">Xylanibacillus composti</name>
    <dbReference type="NCBI Taxonomy" id="1572762"/>
    <lineage>
        <taxon>Bacteria</taxon>
        <taxon>Bacillati</taxon>
        <taxon>Bacillota</taxon>
        <taxon>Bacilli</taxon>
        <taxon>Bacillales</taxon>
        <taxon>Paenibacillaceae</taxon>
        <taxon>Xylanibacillus</taxon>
    </lineage>
</organism>
<dbReference type="PANTHER" id="PTHR20883">
    <property type="entry name" value="PHYTANOYL-COA DIOXYGENASE DOMAIN CONTAINING 1"/>
    <property type="match status" value="1"/>
</dbReference>
<evidence type="ECO:0000256" key="1">
    <source>
        <dbReference type="SAM" id="MobiDB-lite"/>
    </source>
</evidence>
<name>A0A8J4H4B7_9BACL</name>
<dbReference type="EMBL" id="BOVK01000027">
    <property type="protein sequence ID" value="GIQ69341.1"/>
    <property type="molecule type" value="Genomic_DNA"/>
</dbReference>
<sequence>MTKIVSAEDRRFFEENGYVVLRHWVSAEDAQQINQEFHKLWMDLIREGTIVQEEDRPLESVFPRLRDYHFTRPEIAGLILSDDMFAAAEALLGEPALAISTSYYFKGPGTRGLPAHQDNYSVGAAPKTTCSLWTCLSASQPRNGGLYVVPGSHKLGLLEPEPIEESEAEYGEKLSLPEGYEKLPLETNPGDVVALHGNLVHGSYANVTKNRFRQAHVTHFTGTSAERVALNHHALLDRSGSKVRRRLNVRPKAGNPTLKKAVWSGVGGSKPWEGSQDVE</sequence>
<dbReference type="RefSeq" id="WP_213412145.1">
    <property type="nucleotide sequence ID" value="NZ_BOVK01000027.1"/>
</dbReference>